<proteinExistence type="predicted"/>
<feature type="region of interest" description="Disordered" evidence="1">
    <location>
        <begin position="69"/>
        <end position="152"/>
    </location>
</feature>
<dbReference type="GeneTree" id="ENSGT00390000015672"/>
<dbReference type="Proteomes" id="UP000694426">
    <property type="component" value="Unplaced"/>
</dbReference>
<reference evidence="2" key="2">
    <citation type="submission" date="2025-09" db="UniProtKB">
        <authorList>
            <consortium name="Ensembl"/>
        </authorList>
    </citation>
    <scope>IDENTIFICATION</scope>
</reference>
<sequence>MEAAAVLRVQRKRGGPEPAGALLLACKRPRTEPGGAPEVEKSLFKLVATVSSKNEPVQKYVQEVITRDKAAQSLRPSLGSTQRIVQELRSSKEAKRKENRYRVIASHRPNTSGANAPAADGKASTDGDRSGSEATEDASQKETSAVDESSDCGGKFQLFDIVQEDEVIEDPSTTAANPQKKSGDPDVILCNAVEMIRERLNVSEDDKKVEHREKEDEYVYDIYCMETSVPVWIHNILSVQPYKEEYELVDDDHVPGEIYEDEDDDDGEKESEDSSSDEDQCYRRRTWSKYRQEVLQEFGYDEIQDVDSD</sequence>
<feature type="compositionally biased region" description="Acidic residues" evidence="1">
    <location>
        <begin position="258"/>
        <end position="279"/>
    </location>
</feature>
<feature type="compositionally biased region" description="Polar residues" evidence="1">
    <location>
        <begin position="74"/>
        <end position="84"/>
    </location>
</feature>
<dbReference type="Ensembl" id="ENSABRT00000038213.1">
    <property type="protein sequence ID" value="ENSABRP00000027357.1"/>
    <property type="gene ID" value="ENSABRG00000022777.1"/>
</dbReference>
<evidence type="ECO:0000256" key="1">
    <source>
        <dbReference type="SAM" id="MobiDB-lite"/>
    </source>
</evidence>
<feature type="compositionally biased region" description="Polar residues" evidence="1">
    <location>
        <begin position="171"/>
        <end position="180"/>
    </location>
</feature>
<keyword evidence="3" id="KW-1185">Reference proteome</keyword>
<accession>A0A8B9CZF5</accession>
<evidence type="ECO:0000313" key="2">
    <source>
        <dbReference type="Ensembl" id="ENSABRP00000027357.1"/>
    </source>
</evidence>
<dbReference type="PANTHER" id="PTHR31196">
    <property type="entry name" value="RNA POLYMERASE II NUCLEAR LOCALIZATION PROTEIN SLC7A6OS-RELATED"/>
    <property type="match status" value="1"/>
</dbReference>
<reference evidence="2" key="1">
    <citation type="submission" date="2025-08" db="UniProtKB">
        <authorList>
            <consortium name="Ensembl"/>
        </authorList>
    </citation>
    <scope>IDENTIFICATION</scope>
</reference>
<evidence type="ECO:0000313" key="3">
    <source>
        <dbReference type="Proteomes" id="UP000694426"/>
    </source>
</evidence>
<gene>
    <name evidence="2" type="primary">SLC7A6OS</name>
</gene>
<protein>
    <submittedName>
        <fullName evidence="2">Solute carrier family 7 member 6 opposite strand</fullName>
    </submittedName>
</protein>
<feature type="region of interest" description="Disordered" evidence="1">
    <location>
        <begin position="248"/>
        <end position="282"/>
    </location>
</feature>
<dbReference type="InterPro" id="IPR040218">
    <property type="entry name" value="SLC7A6OS"/>
</dbReference>
<organism evidence="2 3">
    <name type="scientific">Anser brachyrhynchus</name>
    <name type="common">Pink-footed goose</name>
    <dbReference type="NCBI Taxonomy" id="132585"/>
    <lineage>
        <taxon>Eukaryota</taxon>
        <taxon>Metazoa</taxon>
        <taxon>Chordata</taxon>
        <taxon>Craniata</taxon>
        <taxon>Vertebrata</taxon>
        <taxon>Euteleostomi</taxon>
        <taxon>Archelosauria</taxon>
        <taxon>Archosauria</taxon>
        <taxon>Dinosauria</taxon>
        <taxon>Saurischia</taxon>
        <taxon>Theropoda</taxon>
        <taxon>Coelurosauria</taxon>
        <taxon>Aves</taxon>
        <taxon>Neognathae</taxon>
        <taxon>Galloanserae</taxon>
        <taxon>Anseriformes</taxon>
        <taxon>Anatidae</taxon>
        <taxon>Anserinae</taxon>
        <taxon>Anser</taxon>
    </lineage>
</organism>
<name>A0A8B9CZF5_9AVES</name>
<dbReference type="AlphaFoldDB" id="A0A8B9CZF5"/>
<feature type="region of interest" description="Disordered" evidence="1">
    <location>
        <begin position="167"/>
        <end position="186"/>
    </location>
</feature>
<dbReference type="GO" id="GO:0002244">
    <property type="term" value="P:hematopoietic progenitor cell differentiation"/>
    <property type="evidence" value="ECO:0007669"/>
    <property type="project" value="Ensembl"/>
</dbReference>
<dbReference type="PANTHER" id="PTHR31196:SF2">
    <property type="entry name" value="RNA POLYMERASE II NUCLEAR LOCALIZATION PROTEIN SLC7A6OS-RELATED"/>
    <property type="match status" value="1"/>
</dbReference>